<sequence>MPETSYCIHYSSGVCCTVDCVFETPEQVNESSSKHQADPNAISSDSRRQPVITFSTLEHEIDTSTFQGGRAKVECVASVFNLYRRPVEKVLEEERPRPRPSSVLGTRDSASGYKASNAKIYITLLMLSIIIRQR</sequence>
<proteinExistence type="predicted"/>
<keyword evidence="3" id="KW-1185">Reference proteome</keyword>
<evidence type="ECO:0000256" key="1">
    <source>
        <dbReference type="SAM" id="MobiDB-lite"/>
    </source>
</evidence>
<feature type="region of interest" description="Disordered" evidence="1">
    <location>
        <begin position="29"/>
        <end position="48"/>
    </location>
</feature>
<dbReference type="AlphaFoldDB" id="A0AAW1TJF1"/>
<dbReference type="Proteomes" id="UP001431783">
    <property type="component" value="Unassembled WGS sequence"/>
</dbReference>
<name>A0AAW1TJF1_9CUCU</name>
<comment type="caution">
    <text evidence="2">The sequence shown here is derived from an EMBL/GenBank/DDBJ whole genome shotgun (WGS) entry which is preliminary data.</text>
</comment>
<reference evidence="2 3" key="1">
    <citation type="submission" date="2023-03" db="EMBL/GenBank/DDBJ databases">
        <title>Genome insight into feeding habits of ladybird beetles.</title>
        <authorList>
            <person name="Li H.-S."/>
            <person name="Huang Y.-H."/>
            <person name="Pang H."/>
        </authorList>
    </citation>
    <scope>NUCLEOTIDE SEQUENCE [LARGE SCALE GENOMIC DNA]</scope>
    <source>
        <strain evidence="2">SYSU_2023b</strain>
        <tissue evidence="2">Whole body</tissue>
    </source>
</reference>
<evidence type="ECO:0000313" key="2">
    <source>
        <dbReference type="EMBL" id="KAK9871061.1"/>
    </source>
</evidence>
<protein>
    <submittedName>
        <fullName evidence="2">Uncharacterized protein</fullName>
    </submittedName>
</protein>
<accession>A0AAW1TJF1</accession>
<dbReference type="EMBL" id="JARQZJ010000005">
    <property type="protein sequence ID" value="KAK9871061.1"/>
    <property type="molecule type" value="Genomic_DNA"/>
</dbReference>
<organism evidence="2 3">
    <name type="scientific">Henosepilachna vigintioctopunctata</name>
    <dbReference type="NCBI Taxonomy" id="420089"/>
    <lineage>
        <taxon>Eukaryota</taxon>
        <taxon>Metazoa</taxon>
        <taxon>Ecdysozoa</taxon>
        <taxon>Arthropoda</taxon>
        <taxon>Hexapoda</taxon>
        <taxon>Insecta</taxon>
        <taxon>Pterygota</taxon>
        <taxon>Neoptera</taxon>
        <taxon>Endopterygota</taxon>
        <taxon>Coleoptera</taxon>
        <taxon>Polyphaga</taxon>
        <taxon>Cucujiformia</taxon>
        <taxon>Coccinelloidea</taxon>
        <taxon>Coccinellidae</taxon>
        <taxon>Epilachninae</taxon>
        <taxon>Epilachnini</taxon>
        <taxon>Henosepilachna</taxon>
    </lineage>
</organism>
<evidence type="ECO:0000313" key="3">
    <source>
        <dbReference type="Proteomes" id="UP001431783"/>
    </source>
</evidence>
<gene>
    <name evidence="2" type="ORF">WA026_011342</name>
</gene>